<dbReference type="GO" id="GO:0016887">
    <property type="term" value="F:ATP hydrolysis activity"/>
    <property type="evidence" value="ECO:0007669"/>
    <property type="project" value="InterPro"/>
</dbReference>
<gene>
    <name evidence="2" type="ORF">GLW05_15685</name>
</gene>
<dbReference type="InterPro" id="IPR003439">
    <property type="entry name" value="ABC_transporter-like_ATP-bd"/>
</dbReference>
<accession>A0A6I4ZXY5</accession>
<evidence type="ECO:0000259" key="1">
    <source>
        <dbReference type="Pfam" id="PF00005"/>
    </source>
</evidence>
<dbReference type="GO" id="GO:0005524">
    <property type="term" value="F:ATP binding"/>
    <property type="evidence" value="ECO:0007669"/>
    <property type="project" value="UniProtKB-KW"/>
</dbReference>
<dbReference type="Proteomes" id="UP000468638">
    <property type="component" value="Unassembled WGS sequence"/>
</dbReference>
<evidence type="ECO:0000313" key="2">
    <source>
        <dbReference type="EMBL" id="MYL35025.1"/>
    </source>
</evidence>
<sequence length="97" mass="10630">MMSVRNLTLQYEDMEEPVIQDVSFSVVEKETVLLLGASGSGKSTLTHCLTGLYPRELEGTMEGEVTLHEKPVADALPGAISRSVALYFRIQRLNSAC</sequence>
<organism evidence="2 3">
    <name type="scientific">Pontibacillus yanchengensis</name>
    <dbReference type="NCBI Taxonomy" id="462910"/>
    <lineage>
        <taxon>Bacteria</taxon>
        <taxon>Bacillati</taxon>
        <taxon>Bacillota</taxon>
        <taxon>Bacilli</taxon>
        <taxon>Bacillales</taxon>
        <taxon>Bacillaceae</taxon>
        <taxon>Pontibacillus</taxon>
    </lineage>
</organism>
<dbReference type="GO" id="GO:0022857">
    <property type="term" value="F:transmembrane transporter activity"/>
    <property type="evidence" value="ECO:0007669"/>
    <property type="project" value="TreeGrafter"/>
</dbReference>
<dbReference type="AlphaFoldDB" id="A0A6I4ZXY5"/>
<dbReference type="GO" id="GO:0005886">
    <property type="term" value="C:plasma membrane"/>
    <property type="evidence" value="ECO:0007669"/>
    <property type="project" value="TreeGrafter"/>
</dbReference>
<feature type="domain" description="ABC transporter" evidence="1">
    <location>
        <begin position="20"/>
        <end position="86"/>
    </location>
</feature>
<dbReference type="InterPro" id="IPR027417">
    <property type="entry name" value="P-loop_NTPase"/>
</dbReference>
<dbReference type="SUPFAM" id="SSF52540">
    <property type="entry name" value="P-loop containing nucleoside triphosphate hydrolases"/>
    <property type="match status" value="1"/>
</dbReference>
<proteinExistence type="predicted"/>
<dbReference type="Gene3D" id="3.40.50.300">
    <property type="entry name" value="P-loop containing nucleotide triphosphate hydrolases"/>
    <property type="match status" value="1"/>
</dbReference>
<reference evidence="2 3" key="1">
    <citation type="submission" date="2019-11" db="EMBL/GenBank/DDBJ databases">
        <title>Genome sequences of 17 halophilic strains isolated from different environments.</title>
        <authorList>
            <person name="Furrow R.E."/>
        </authorList>
    </citation>
    <scope>NUCLEOTIDE SEQUENCE [LARGE SCALE GENOMIC DNA]</scope>
    <source>
        <strain evidence="2 3">22514_16_FS</strain>
    </source>
</reference>
<dbReference type="Pfam" id="PF00005">
    <property type="entry name" value="ABC_tran"/>
    <property type="match status" value="1"/>
</dbReference>
<keyword evidence="2" id="KW-0067">ATP-binding</keyword>
<dbReference type="InterPro" id="IPR015854">
    <property type="entry name" value="ABC_transpr_LolD-like"/>
</dbReference>
<protein>
    <submittedName>
        <fullName evidence="2">ATP-binding cassette domain-containing protein</fullName>
    </submittedName>
</protein>
<evidence type="ECO:0000313" key="3">
    <source>
        <dbReference type="Proteomes" id="UP000468638"/>
    </source>
</evidence>
<dbReference type="EMBL" id="WMEQ01000013">
    <property type="protein sequence ID" value="MYL35025.1"/>
    <property type="molecule type" value="Genomic_DNA"/>
</dbReference>
<keyword evidence="2" id="KW-0547">Nucleotide-binding</keyword>
<comment type="caution">
    <text evidence="2">The sequence shown here is derived from an EMBL/GenBank/DDBJ whole genome shotgun (WGS) entry which is preliminary data.</text>
</comment>
<name>A0A6I4ZXY5_9BACI</name>
<dbReference type="PANTHER" id="PTHR24220">
    <property type="entry name" value="IMPORT ATP-BINDING PROTEIN"/>
    <property type="match status" value="1"/>
</dbReference>